<dbReference type="RefSeq" id="WP_271022026.1">
    <property type="nucleotide sequence ID" value="NZ_JAQHXR010000008.1"/>
</dbReference>
<dbReference type="InterPro" id="IPR009080">
    <property type="entry name" value="tRNAsynth_Ia_anticodon-bd"/>
</dbReference>
<dbReference type="Pfam" id="PF00750">
    <property type="entry name" value="tRNA-synt_1d"/>
    <property type="match status" value="1"/>
</dbReference>
<keyword evidence="14" id="KW-1185">Reference proteome</keyword>
<dbReference type="SMART" id="SM00836">
    <property type="entry name" value="DALR_1"/>
    <property type="match status" value="1"/>
</dbReference>
<evidence type="ECO:0000256" key="7">
    <source>
        <dbReference type="ARBA" id="ARBA00023146"/>
    </source>
</evidence>
<keyword evidence="6 9" id="KW-0648">Protein biosynthesis</keyword>
<feature type="domain" description="DALR anticodon binding" evidence="11">
    <location>
        <begin position="412"/>
        <end position="526"/>
    </location>
</feature>
<dbReference type="EC" id="6.1.1.19" evidence="9"/>
<organism evidence="13 14">
    <name type="scientific">Helicobacter ibis</name>
    <dbReference type="NCBI Taxonomy" id="2962633"/>
    <lineage>
        <taxon>Bacteria</taxon>
        <taxon>Pseudomonadati</taxon>
        <taxon>Campylobacterota</taxon>
        <taxon>Epsilonproteobacteria</taxon>
        <taxon>Campylobacterales</taxon>
        <taxon>Helicobacteraceae</taxon>
        <taxon>Helicobacter</taxon>
    </lineage>
</organism>
<dbReference type="PANTHER" id="PTHR11956">
    <property type="entry name" value="ARGINYL-TRNA SYNTHETASE"/>
    <property type="match status" value="1"/>
</dbReference>
<keyword evidence="3 9" id="KW-0436">Ligase</keyword>
<evidence type="ECO:0000256" key="5">
    <source>
        <dbReference type="ARBA" id="ARBA00022840"/>
    </source>
</evidence>
<dbReference type="Proteomes" id="UP001210261">
    <property type="component" value="Unassembled WGS sequence"/>
</dbReference>
<dbReference type="Gene3D" id="3.30.1360.70">
    <property type="entry name" value="Arginyl tRNA synthetase N-terminal domain"/>
    <property type="match status" value="1"/>
</dbReference>
<evidence type="ECO:0000256" key="3">
    <source>
        <dbReference type="ARBA" id="ARBA00022598"/>
    </source>
</evidence>
<evidence type="ECO:0000259" key="12">
    <source>
        <dbReference type="SMART" id="SM01016"/>
    </source>
</evidence>
<reference evidence="13 14" key="1">
    <citation type="submission" date="2023-01" db="EMBL/GenBank/DDBJ databases">
        <title>Description of Helicobacter ibis sp. nov. isolated from faecal droppings of black-faced ibis (Theristicus melanopis).</title>
        <authorList>
            <person name="Lopez-Cantillo M."/>
            <person name="Vidal-Veuthey B."/>
            <person name="Mella A."/>
            <person name="De La Haba R."/>
            <person name="Collado L."/>
        </authorList>
    </citation>
    <scope>NUCLEOTIDE SEQUENCE [LARGE SCALE GENOMIC DNA]</scope>
    <source>
        <strain evidence="13 14">A82</strain>
    </source>
</reference>
<dbReference type="InterPro" id="IPR036695">
    <property type="entry name" value="Arg-tRNA-synth_N_sf"/>
</dbReference>
<dbReference type="GO" id="GO:0004814">
    <property type="term" value="F:arginine-tRNA ligase activity"/>
    <property type="evidence" value="ECO:0007669"/>
    <property type="project" value="UniProtKB-EC"/>
</dbReference>
<comment type="similarity">
    <text evidence="1 9 10">Belongs to the class-I aminoacyl-tRNA synthetase family.</text>
</comment>
<proteinExistence type="inferred from homology"/>
<comment type="caution">
    <text evidence="13">The sequence shown here is derived from an EMBL/GenBank/DDBJ whole genome shotgun (WGS) entry which is preliminary data.</text>
</comment>
<evidence type="ECO:0000313" key="14">
    <source>
        <dbReference type="Proteomes" id="UP001210261"/>
    </source>
</evidence>
<comment type="catalytic activity">
    <reaction evidence="8 9">
        <text>tRNA(Arg) + L-arginine + ATP = L-arginyl-tRNA(Arg) + AMP + diphosphate</text>
        <dbReference type="Rhea" id="RHEA:20301"/>
        <dbReference type="Rhea" id="RHEA-COMP:9658"/>
        <dbReference type="Rhea" id="RHEA-COMP:9673"/>
        <dbReference type="ChEBI" id="CHEBI:30616"/>
        <dbReference type="ChEBI" id="CHEBI:32682"/>
        <dbReference type="ChEBI" id="CHEBI:33019"/>
        <dbReference type="ChEBI" id="CHEBI:78442"/>
        <dbReference type="ChEBI" id="CHEBI:78513"/>
        <dbReference type="ChEBI" id="CHEBI:456215"/>
        <dbReference type="EC" id="6.1.1.19"/>
    </reaction>
</comment>
<gene>
    <name evidence="9 13" type="primary">argS</name>
    <name evidence="13" type="ORF">PF021_08330</name>
</gene>
<evidence type="ECO:0000256" key="10">
    <source>
        <dbReference type="RuleBase" id="RU363038"/>
    </source>
</evidence>
<dbReference type="InterPro" id="IPR035684">
    <property type="entry name" value="ArgRS_core"/>
</dbReference>
<evidence type="ECO:0000256" key="1">
    <source>
        <dbReference type="ARBA" id="ARBA00005594"/>
    </source>
</evidence>
<protein>
    <recommendedName>
        <fullName evidence="9">Arginine--tRNA ligase</fullName>
        <ecNumber evidence="9">6.1.1.19</ecNumber>
    </recommendedName>
    <alternativeName>
        <fullName evidence="9">Arginyl-tRNA synthetase</fullName>
        <shortName evidence="9">ArgRS</shortName>
    </alternativeName>
</protein>
<evidence type="ECO:0000256" key="2">
    <source>
        <dbReference type="ARBA" id="ARBA00022490"/>
    </source>
</evidence>
<accession>A0ABT4VG16</accession>
<comment type="subunit">
    <text evidence="9">Monomer.</text>
</comment>
<comment type="subcellular location">
    <subcellularLocation>
        <location evidence="9">Cytoplasm</location>
    </subcellularLocation>
</comment>
<name>A0ABT4VG16_9HELI</name>
<evidence type="ECO:0000259" key="11">
    <source>
        <dbReference type="SMART" id="SM00836"/>
    </source>
</evidence>
<dbReference type="Pfam" id="PF03485">
    <property type="entry name" value="Arg_tRNA_synt_N"/>
    <property type="match status" value="1"/>
</dbReference>
<dbReference type="Gene3D" id="3.40.50.620">
    <property type="entry name" value="HUPs"/>
    <property type="match status" value="1"/>
</dbReference>
<dbReference type="InterPro" id="IPR014729">
    <property type="entry name" value="Rossmann-like_a/b/a_fold"/>
</dbReference>
<evidence type="ECO:0000256" key="8">
    <source>
        <dbReference type="ARBA" id="ARBA00049339"/>
    </source>
</evidence>
<dbReference type="EMBL" id="JAQHXR010000008">
    <property type="protein sequence ID" value="MDA3969665.1"/>
    <property type="molecule type" value="Genomic_DNA"/>
</dbReference>
<dbReference type="PRINTS" id="PR01038">
    <property type="entry name" value="TRNASYNTHARG"/>
</dbReference>
<dbReference type="SUPFAM" id="SSF47323">
    <property type="entry name" value="Anticodon-binding domain of a subclass of class I aminoacyl-tRNA synthetases"/>
    <property type="match status" value="1"/>
</dbReference>
<dbReference type="HAMAP" id="MF_00123">
    <property type="entry name" value="Arg_tRNA_synth"/>
    <property type="match status" value="1"/>
</dbReference>
<dbReference type="InterPro" id="IPR008909">
    <property type="entry name" value="DALR_anticod-bd"/>
</dbReference>
<evidence type="ECO:0000256" key="4">
    <source>
        <dbReference type="ARBA" id="ARBA00022741"/>
    </source>
</evidence>
<dbReference type="CDD" id="cd00671">
    <property type="entry name" value="ArgRS_core"/>
    <property type="match status" value="1"/>
</dbReference>
<evidence type="ECO:0000313" key="13">
    <source>
        <dbReference type="EMBL" id="MDA3969665.1"/>
    </source>
</evidence>
<feature type="domain" description="Arginyl tRNA synthetase N-terminal" evidence="12">
    <location>
        <begin position="3"/>
        <end position="76"/>
    </location>
</feature>
<evidence type="ECO:0000256" key="6">
    <source>
        <dbReference type="ARBA" id="ARBA00022917"/>
    </source>
</evidence>
<dbReference type="SUPFAM" id="SSF52374">
    <property type="entry name" value="Nucleotidylyl transferase"/>
    <property type="match status" value="1"/>
</dbReference>
<dbReference type="PROSITE" id="PS00178">
    <property type="entry name" value="AA_TRNA_LIGASE_I"/>
    <property type="match status" value="1"/>
</dbReference>
<dbReference type="SMART" id="SM01016">
    <property type="entry name" value="Arg_tRNA_synt_N"/>
    <property type="match status" value="1"/>
</dbReference>
<sequence>MYNKLKTLIDGALNISCVLEVPKDRNLGHFALPTFQFAKVLKKAPNIIAQKFANKLQNLQEIDKLEVVGGYINFFVSDIFLENCIDNLDSKKEKKQQRILIEYVSANPTGPLHIGHARGAILGDSLYKIGKYLGYDIVSEYYVNDAGEQIVKLGKSICAFGKNEFYNEELVIPEGCYNGEYVRELAREAKEKFGTDCFKACDTDSKLLEQISIFGKDKMLQEIKDNLAKIGIYFDSYVSEVDMYKDWDSTLEILQKNNAIYKKDEKLWIKSTEYGDEKDRSLMRENGEMAYIVGDIIYHRNKFMRNFDRYINIWGADHHGYIARIKASLEFLGFSSDKLEIILSQMVALLKDKQAYKMSKRAGNFILMKDVIDDVGSDALRLVFLSKKADTQLEFDVEDLNRHDASNPVYYINYAHARIHTLFEKSNTSFENIEKQSLQNLSESLKNLLVLSLRLDKVLDDSFKDRAPNKVVEFLKNLSAEFHHFYNEEKILETQNEKQTLYALKIVANSIKNGLSLLGVNAKTKM</sequence>
<feature type="short sequence motif" description="'HIGH' region" evidence="9">
    <location>
        <begin position="106"/>
        <end position="116"/>
    </location>
</feature>
<dbReference type="InterPro" id="IPR001412">
    <property type="entry name" value="aa-tRNA-synth_I_CS"/>
</dbReference>
<dbReference type="SUPFAM" id="SSF55190">
    <property type="entry name" value="Arginyl-tRNA synthetase (ArgRS), N-terminal 'additional' domain"/>
    <property type="match status" value="1"/>
</dbReference>
<keyword evidence="5 9" id="KW-0067">ATP-binding</keyword>
<dbReference type="NCBIfam" id="TIGR00456">
    <property type="entry name" value="argS"/>
    <property type="match status" value="1"/>
</dbReference>
<dbReference type="InterPro" id="IPR001278">
    <property type="entry name" value="Arg-tRNA-ligase"/>
</dbReference>
<keyword evidence="2 9" id="KW-0963">Cytoplasm</keyword>
<dbReference type="InterPro" id="IPR005148">
    <property type="entry name" value="Arg-tRNA-synth_N"/>
</dbReference>
<dbReference type="PANTHER" id="PTHR11956:SF5">
    <property type="entry name" value="ARGININE--TRNA LIGASE, CYTOPLASMIC"/>
    <property type="match status" value="1"/>
</dbReference>
<dbReference type="Gene3D" id="1.10.730.10">
    <property type="entry name" value="Isoleucyl-tRNA Synthetase, Domain 1"/>
    <property type="match status" value="1"/>
</dbReference>
<dbReference type="Pfam" id="PF05746">
    <property type="entry name" value="DALR_1"/>
    <property type="match status" value="1"/>
</dbReference>
<keyword evidence="4 9" id="KW-0547">Nucleotide-binding</keyword>
<keyword evidence="7 9" id="KW-0030">Aminoacyl-tRNA synthetase</keyword>
<evidence type="ECO:0000256" key="9">
    <source>
        <dbReference type="HAMAP-Rule" id="MF_00123"/>
    </source>
</evidence>